<evidence type="ECO:0000256" key="1">
    <source>
        <dbReference type="ARBA" id="ARBA00023015"/>
    </source>
</evidence>
<dbReference type="GO" id="GO:0003677">
    <property type="term" value="F:DNA binding"/>
    <property type="evidence" value="ECO:0007669"/>
    <property type="project" value="UniProtKB-KW"/>
</dbReference>
<comment type="caution">
    <text evidence="5">The sequence shown here is derived from an EMBL/GenBank/DDBJ whole genome shotgun (WGS) entry which is preliminary data.</text>
</comment>
<reference evidence="5 6" key="1">
    <citation type="submission" date="2020-02" db="EMBL/GenBank/DDBJ databases">
        <title>Whole-genome analyses of novel actinobacteria.</title>
        <authorList>
            <person name="Sahin N."/>
        </authorList>
    </citation>
    <scope>NUCLEOTIDE SEQUENCE [LARGE SCALE GENOMIC DNA]</scope>
    <source>
        <strain evidence="5 6">KC13</strain>
    </source>
</reference>
<dbReference type="CDD" id="cd00090">
    <property type="entry name" value="HTH_ARSR"/>
    <property type="match status" value="1"/>
</dbReference>
<feature type="domain" description="HTH arsR-type" evidence="4">
    <location>
        <begin position="1"/>
        <end position="87"/>
    </location>
</feature>
<accession>A0A6M1R6P5</accession>
<dbReference type="SMART" id="SM00418">
    <property type="entry name" value="HTH_ARSR"/>
    <property type="match status" value="1"/>
</dbReference>
<keyword evidence="2" id="KW-0238">DNA-binding</keyword>
<dbReference type="PANTHER" id="PTHR33154:SF33">
    <property type="entry name" value="TRANSCRIPTIONAL REPRESSOR SDPR"/>
    <property type="match status" value="1"/>
</dbReference>
<dbReference type="Proteomes" id="UP000483261">
    <property type="component" value="Unassembled WGS sequence"/>
</dbReference>
<dbReference type="PRINTS" id="PR00778">
    <property type="entry name" value="HTHARSR"/>
</dbReference>
<dbReference type="RefSeq" id="WP_165112942.1">
    <property type="nucleotide sequence ID" value="NZ_JAALAA010000022.1"/>
</dbReference>
<evidence type="ECO:0000256" key="3">
    <source>
        <dbReference type="ARBA" id="ARBA00023163"/>
    </source>
</evidence>
<dbReference type="SUPFAM" id="SSF46785">
    <property type="entry name" value="Winged helix' DNA-binding domain"/>
    <property type="match status" value="1"/>
</dbReference>
<evidence type="ECO:0000256" key="2">
    <source>
        <dbReference type="ARBA" id="ARBA00023125"/>
    </source>
</evidence>
<dbReference type="PROSITE" id="PS50987">
    <property type="entry name" value="HTH_ARSR_2"/>
    <property type="match status" value="1"/>
</dbReference>
<keyword evidence="3" id="KW-0804">Transcription</keyword>
<gene>
    <name evidence="5" type="ORF">G5C66_21350</name>
</gene>
<dbReference type="EMBL" id="JAALAA010000022">
    <property type="protein sequence ID" value="NGN95272.1"/>
    <property type="molecule type" value="Genomic_DNA"/>
</dbReference>
<organism evidence="5 6">
    <name type="scientific">Nocardioides turkmenicus</name>
    <dbReference type="NCBI Taxonomy" id="2711220"/>
    <lineage>
        <taxon>Bacteria</taxon>
        <taxon>Bacillati</taxon>
        <taxon>Actinomycetota</taxon>
        <taxon>Actinomycetes</taxon>
        <taxon>Propionibacteriales</taxon>
        <taxon>Nocardioidaceae</taxon>
        <taxon>Nocardioides</taxon>
    </lineage>
</organism>
<keyword evidence="6" id="KW-1185">Reference proteome</keyword>
<dbReference type="Gene3D" id="1.10.10.10">
    <property type="entry name" value="Winged helix-like DNA-binding domain superfamily/Winged helix DNA-binding domain"/>
    <property type="match status" value="1"/>
</dbReference>
<dbReference type="InterPro" id="IPR036388">
    <property type="entry name" value="WH-like_DNA-bd_sf"/>
</dbReference>
<dbReference type="InterPro" id="IPR051081">
    <property type="entry name" value="HTH_MetalResp_TranReg"/>
</dbReference>
<proteinExistence type="predicted"/>
<dbReference type="PANTHER" id="PTHR33154">
    <property type="entry name" value="TRANSCRIPTIONAL REGULATOR, ARSR FAMILY"/>
    <property type="match status" value="1"/>
</dbReference>
<name>A0A6M1R6P5_9ACTN</name>
<sequence length="109" mass="12086">MTDVWYAVSDSTRRQVLARVAAGPCSVGEIADALPVSMAAVSQHLKVLREAGLVSMTPAGRRRIYQARLEGLAELRAELDTYWTQALQSFKEVAEASYRAETTEQKEQQ</sequence>
<evidence type="ECO:0000313" key="6">
    <source>
        <dbReference type="Proteomes" id="UP000483261"/>
    </source>
</evidence>
<dbReference type="NCBIfam" id="NF033788">
    <property type="entry name" value="HTH_metalloreg"/>
    <property type="match status" value="1"/>
</dbReference>
<dbReference type="GO" id="GO:0003700">
    <property type="term" value="F:DNA-binding transcription factor activity"/>
    <property type="evidence" value="ECO:0007669"/>
    <property type="project" value="InterPro"/>
</dbReference>
<evidence type="ECO:0000313" key="5">
    <source>
        <dbReference type="EMBL" id="NGN95272.1"/>
    </source>
</evidence>
<dbReference type="InterPro" id="IPR011991">
    <property type="entry name" value="ArsR-like_HTH"/>
</dbReference>
<dbReference type="Pfam" id="PF12840">
    <property type="entry name" value="HTH_20"/>
    <property type="match status" value="1"/>
</dbReference>
<dbReference type="AlphaFoldDB" id="A0A6M1R6P5"/>
<keyword evidence="1" id="KW-0805">Transcription regulation</keyword>
<protein>
    <submittedName>
        <fullName evidence="5">Winged helix-turn-helix transcriptional regulator</fullName>
    </submittedName>
</protein>
<dbReference type="InterPro" id="IPR001845">
    <property type="entry name" value="HTH_ArsR_DNA-bd_dom"/>
</dbReference>
<evidence type="ECO:0000259" key="4">
    <source>
        <dbReference type="PROSITE" id="PS50987"/>
    </source>
</evidence>
<dbReference type="InterPro" id="IPR036390">
    <property type="entry name" value="WH_DNA-bd_sf"/>
</dbReference>